<keyword evidence="2" id="KW-1185">Reference proteome</keyword>
<sequence>MATSHRLTQRLYPRRGGQMTLNVPHGAAGTKRHKTVEFGTPTKKPLYTSGRQSVDMIMNCRTKLSEKPSPIIGATLRRVCKEHVLHIAALFTSN</sequence>
<reference evidence="1" key="1">
    <citation type="submission" date="2022-03" db="EMBL/GenBank/DDBJ databases">
        <authorList>
            <person name="Lindestad O."/>
        </authorList>
    </citation>
    <scope>NUCLEOTIDE SEQUENCE</scope>
</reference>
<protein>
    <submittedName>
        <fullName evidence="1">Jg12927 protein</fullName>
    </submittedName>
</protein>
<proteinExistence type="predicted"/>
<accession>A0A8S4SNK9</accession>
<dbReference type="Proteomes" id="UP000838756">
    <property type="component" value="Unassembled WGS sequence"/>
</dbReference>
<evidence type="ECO:0000313" key="2">
    <source>
        <dbReference type="Proteomes" id="UP000838756"/>
    </source>
</evidence>
<dbReference type="OrthoDB" id="7466345at2759"/>
<organism evidence="1 2">
    <name type="scientific">Pararge aegeria aegeria</name>
    <dbReference type="NCBI Taxonomy" id="348720"/>
    <lineage>
        <taxon>Eukaryota</taxon>
        <taxon>Metazoa</taxon>
        <taxon>Ecdysozoa</taxon>
        <taxon>Arthropoda</taxon>
        <taxon>Hexapoda</taxon>
        <taxon>Insecta</taxon>
        <taxon>Pterygota</taxon>
        <taxon>Neoptera</taxon>
        <taxon>Endopterygota</taxon>
        <taxon>Lepidoptera</taxon>
        <taxon>Glossata</taxon>
        <taxon>Ditrysia</taxon>
        <taxon>Papilionoidea</taxon>
        <taxon>Nymphalidae</taxon>
        <taxon>Satyrinae</taxon>
        <taxon>Satyrini</taxon>
        <taxon>Parargina</taxon>
        <taxon>Pararge</taxon>
    </lineage>
</organism>
<gene>
    <name evidence="1" type="primary">jg12927</name>
    <name evidence="1" type="ORF">PAEG_LOCUS26332</name>
</gene>
<evidence type="ECO:0000313" key="1">
    <source>
        <dbReference type="EMBL" id="CAH2267850.1"/>
    </source>
</evidence>
<comment type="caution">
    <text evidence="1">The sequence shown here is derived from an EMBL/GenBank/DDBJ whole genome shotgun (WGS) entry which is preliminary data.</text>
</comment>
<dbReference type="AlphaFoldDB" id="A0A8S4SNK9"/>
<name>A0A8S4SNK9_9NEOP</name>
<dbReference type="EMBL" id="CAKXAJ010026404">
    <property type="protein sequence ID" value="CAH2267850.1"/>
    <property type="molecule type" value="Genomic_DNA"/>
</dbReference>